<dbReference type="GO" id="GO:0005737">
    <property type="term" value="C:cytoplasm"/>
    <property type="evidence" value="ECO:0007669"/>
    <property type="project" value="UniProtKB-SubCell"/>
</dbReference>
<evidence type="ECO:0000256" key="4">
    <source>
        <dbReference type="ARBA" id="ARBA00022723"/>
    </source>
</evidence>
<evidence type="ECO:0000256" key="7">
    <source>
        <dbReference type="ARBA" id="ARBA00048117"/>
    </source>
</evidence>
<evidence type="ECO:0000256" key="6">
    <source>
        <dbReference type="ARBA" id="ARBA00023315"/>
    </source>
</evidence>
<comment type="catalytic activity">
    <reaction evidence="7 8">
        <text>L-threonylcarbamoyladenylate + adenosine(37) in tRNA = N(6)-L-threonylcarbamoyladenosine(37) in tRNA + AMP + H(+)</text>
        <dbReference type="Rhea" id="RHEA:37059"/>
        <dbReference type="Rhea" id="RHEA-COMP:10162"/>
        <dbReference type="Rhea" id="RHEA-COMP:10163"/>
        <dbReference type="ChEBI" id="CHEBI:15378"/>
        <dbReference type="ChEBI" id="CHEBI:73682"/>
        <dbReference type="ChEBI" id="CHEBI:74411"/>
        <dbReference type="ChEBI" id="CHEBI:74418"/>
        <dbReference type="ChEBI" id="CHEBI:456215"/>
        <dbReference type="EC" id="2.3.1.234"/>
    </reaction>
</comment>
<dbReference type="RefSeq" id="WP_142454914.1">
    <property type="nucleotide sequence ID" value="NZ_FXTP01000010.1"/>
</dbReference>
<dbReference type="FunFam" id="3.30.420.40:FF:000040">
    <property type="entry name" value="tRNA N6-adenosine threonylcarbamoyltransferase"/>
    <property type="match status" value="1"/>
</dbReference>
<dbReference type="OrthoDB" id="9806197at2"/>
<feature type="binding site" evidence="8">
    <location>
        <position position="177"/>
    </location>
    <ligand>
        <name>substrate</name>
    </ligand>
</feature>
<keyword evidence="3 8" id="KW-0819">tRNA processing</keyword>
<dbReference type="AlphaFoldDB" id="A0A521E213"/>
<keyword evidence="2 8" id="KW-0808">Transferase</keyword>
<dbReference type="EC" id="2.3.1.234" evidence="8"/>
<feature type="binding site" evidence="8">
    <location>
        <position position="270"/>
    </location>
    <ligand>
        <name>substrate</name>
    </ligand>
</feature>
<evidence type="ECO:0000256" key="2">
    <source>
        <dbReference type="ARBA" id="ARBA00022679"/>
    </source>
</evidence>
<keyword evidence="1 8" id="KW-0963">Cytoplasm</keyword>
<dbReference type="InterPro" id="IPR043129">
    <property type="entry name" value="ATPase_NBD"/>
</dbReference>
<dbReference type="GO" id="GO:0002949">
    <property type="term" value="P:tRNA threonylcarbamoyladenosine modification"/>
    <property type="evidence" value="ECO:0007669"/>
    <property type="project" value="UniProtKB-UniRule"/>
</dbReference>
<reference evidence="10 11" key="1">
    <citation type="submission" date="2017-05" db="EMBL/GenBank/DDBJ databases">
        <authorList>
            <person name="Varghese N."/>
            <person name="Submissions S."/>
        </authorList>
    </citation>
    <scope>NUCLEOTIDE SEQUENCE [LARGE SCALE GENOMIC DNA]</scope>
    <source>
        <strain evidence="10 11">DSM 21985</strain>
    </source>
</reference>
<dbReference type="HAMAP" id="MF_01445">
    <property type="entry name" value="TsaD"/>
    <property type="match status" value="1"/>
</dbReference>
<keyword evidence="5 8" id="KW-0408">Iron</keyword>
<dbReference type="InterPro" id="IPR017861">
    <property type="entry name" value="KAE1/TsaD"/>
</dbReference>
<dbReference type="InterPro" id="IPR000905">
    <property type="entry name" value="Gcp-like_dom"/>
</dbReference>
<dbReference type="Pfam" id="PF00814">
    <property type="entry name" value="TsaD"/>
    <property type="match status" value="1"/>
</dbReference>
<dbReference type="NCBIfam" id="TIGR03723">
    <property type="entry name" value="T6A_TsaD_YgjD"/>
    <property type="match status" value="1"/>
</dbReference>
<evidence type="ECO:0000313" key="10">
    <source>
        <dbReference type="EMBL" id="SMO77999.1"/>
    </source>
</evidence>
<keyword evidence="4 8" id="KW-0479">Metal-binding</keyword>
<feature type="binding site" evidence="8">
    <location>
        <position position="113"/>
    </location>
    <ligand>
        <name>Fe cation</name>
        <dbReference type="ChEBI" id="CHEBI:24875"/>
    </ligand>
</feature>
<dbReference type="Gene3D" id="3.30.420.40">
    <property type="match status" value="2"/>
</dbReference>
<dbReference type="NCBIfam" id="TIGR00329">
    <property type="entry name" value="gcp_kae1"/>
    <property type="match status" value="1"/>
</dbReference>
<proteinExistence type="inferred from homology"/>
<feature type="binding site" evidence="8">
    <location>
        <position position="181"/>
    </location>
    <ligand>
        <name>substrate</name>
    </ligand>
</feature>
<comment type="cofactor">
    <cofactor evidence="8">
        <name>Fe(2+)</name>
        <dbReference type="ChEBI" id="CHEBI:29033"/>
    </cofactor>
    <text evidence="8">Binds 1 Fe(2+) ion per subunit.</text>
</comment>
<dbReference type="InterPro" id="IPR022450">
    <property type="entry name" value="TsaD"/>
</dbReference>
<protein>
    <recommendedName>
        <fullName evidence="8">tRNA N6-adenosine threonylcarbamoyltransferase</fullName>
        <ecNumber evidence="8">2.3.1.234</ecNumber>
    </recommendedName>
    <alternativeName>
        <fullName evidence="8">N6-L-threonylcarbamoyladenine synthase</fullName>
        <shortName evidence="8">t(6)A synthase</shortName>
    </alternativeName>
    <alternativeName>
        <fullName evidence="8">t(6)A37 threonylcarbamoyladenosine biosynthesis protein TsaD</fullName>
    </alternativeName>
    <alternativeName>
        <fullName evidence="8">tRNA threonylcarbamoyladenosine biosynthesis protein TsaD</fullName>
    </alternativeName>
</protein>
<feature type="binding site" evidence="8">
    <location>
        <begin position="131"/>
        <end position="135"/>
    </location>
    <ligand>
        <name>substrate</name>
    </ligand>
</feature>
<accession>A0A521E213</accession>
<keyword evidence="11" id="KW-1185">Reference proteome</keyword>
<evidence type="ECO:0000256" key="8">
    <source>
        <dbReference type="HAMAP-Rule" id="MF_01445"/>
    </source>
</evidence>
<feature type="domain" description="Gcp-like" evidence="9">
    <location>
        <begin position="23"/>
        <end position="304"/>
    </location>
</feature>
<dbReference type="PANTHER" id="PTHR11735:SF6">
    <property type="entry name" value="TRNA N6-ADENOSINE THREONYLCARBAMOYLTRANSFERASE, MITOCHONDRIAL"/>
    <property type="match status" value="1"/>
</dbReference>
<evidence type="ECO:0000256" key="3">
    <source>
        <dbReference type="ARBA" id="ARBA00022694"/>
    </source>
</evidence>
<feature type="binding site" evidence="8">
    <location>
        <position position="298"/>
    </location>
    <ligand>
        <name>Fe cation</name>
        <dbReference type="ChEBI" id="CHEBI:24875"/>
    </ligand>
</feature>
<dbReference type="SUPFAM" id="SSF53067">
    <property type="entry name" value="Actin-like ATPase domain"/>
    <property type="match status" value="1"/>
</dbReference>
<dbReference type="Proteomes" id="UP000317557">
    <property type="component" value="Unassembled WGS sequence"/>
</dbReference>
<dbReference type="EMBL" id="FXTP01000010">
    <property type="protein sequence ID" value="SMO77999.1"/>
    <property type="molecule type" value="Genomic_DNA"/>
</dbReference>
<comment type="subcellular location">
    <subcellularLocation>
        <location evidence="8">Cytoplasm</location>
    </subcellularLocation>
</comment>
<feature type="binding site" evidence="8">
    <location>
        <position position="109"/>
    </location>
    <ligand>
        <name>Fe cation</name>
        <dbReference type="ChEBI" id="CHEBI:24875"/>
    </ligand>
</feature>
<dbReference type="GO" id="GO:0005506">
    <property type="term" value="F:iron ion binding"/>
    <property type="evidence" value="ECO:0007669"/>
    <property type="project" value="UniProtKB-UniRule"/>
</dbReference>
<evidence type="ECO:0000313" key="11">
    <source>
        <dbReference type="Proteomes" id="UP000317557"/>
    </source>
</evidence>
<dbReference type="PANTHER" id="PTHR11735">
    <property type="entry name" value="TRNA N6-ADENOSINE THREONYLCARBAMOYLTRANSFERASE"/>
    <property type="match status" value="1"/>
</dbReference>
<organism evidence="10 11">
    <name type="scientific">Gracilimonas mengyeensis</name>
    <dbReference type="NCBI Taxonomy" id="1302730"/>
    <lineage>
        <taxon>Bacteria</taxon>
        <taxon>Pseudomonadati</taxon>
        <taxon>Balneolota</taxon>
        <taxon>Balneolia</taxon>
        <taxon>Balneolales</taxon>
        <taxon>Balneolaceae</taxon>
        <taxon>Gracilimonas</taxon>
    </lineage>
</organism>
<evidence type="ECO:0000256" key="1">
    <source>
        <dbReference type="ARBA" id="ARBA00022490"/>
    </source>
</evidence>
<dbReference type="CDD" id="cd24133">
    <property type="entry name" value="ASKHA_NBD_TsaD_bac"/>
    <property type="match status" value="1"/>
</dbReference>
<evidence type="ECO:0000256" key="5">
    <source>
        <dbReference type="ARBA" id="ARBA00023004"/>
    </source>
</evidence>
<evidence type="ECO:0000259" key="9">
    <source>
        <dbReference type="Pfam" id="PF00814"/>
    </source>
</evidence>
<comment type="function">
    <text evidence="8">Required for the formation of a threonylcarbamoyl group on adenosine at position 37 (t(6)A37) in tRNAs that read codons beginning with adenine. Is involved in the transfer of the threonylcarbamoyl moiety of threonylcarbamoyl-AMP (TC-AMP) to the N6 group of A37, together with TsaE and TsaB. TsaD likely plays a direct catalytic role in this reaction.</text>
</comment>
<name>A0A521E213_9BACT</name>
<comment type="similarity">
    <text evidence="8">Belongs to the KAE1 / TsaD family.</text>
</comment>
<dbReference type="PRINTS" id="PR00789">
    <property type="entry name" value="OSIALOPTASE"/>
</dbReference>
<gene>
    <name evidence="8" type="primary">tsaD</name>
    <name evidence="10" type="ORF">SAMN06265219_11098</name>
</gene>
<keyword evidence="6 8" id="KW-0012">Acyltransferase</keyword>
<dbReference type="GO" id="GO:0061711">
    <property type="term" value="F:tRNA N(6)-L-threonylcarbamoyladenine synthase activity"/>
    <property type="evidence" value="ECO:0007669"/>
    <property type="project" value="UniProtKB-EC"/>
</dbReference>
<feature type="binding site" evidence="8">
    <location>
        <position position="164"/>
    </location>
    <ligand>
        <name>substrate</name>
    </ligand>
</feature>
<sequence length="328" mass="35223">MNILAIESSCDDTSAAVLTAEGIQSNIIASQSIHLQFGGVVPELASRAHQKTITQTVQQALEEADVSLDDIEAIAVTQGPGLLGSLLVGICFAKGLALSRNIPLIGVNHMDAHIYANFIDHQPEFPLLALTVSGGHTQLVHVTSPFEHEIIGKTRDDAAGEAFDKIGKLLGLPYPAGPHMDRLAKKGDPQFHKFPQALLHKGLDFSFSGLKTSVLYYLEDKNDEWIQEHLNDICASVSYAIAEVLVKKLKRAAQQTSVKSIVLAGGVSANSMLREKAEGMAAKLGIPLYSPKISYCTDNAAMISITGKLKAIKGQFDDLNLKPFASLT</sequence>